<dbReference type="PANTHER" id="PTHR20857">
    <property type="entry name" value="THIAMINE-PHOSPHATE PYROPHOSPHORYLASE"/>
    <property type="match status" value="1"/>
</dbReference>
<dbReference type="STRING" id="545695.TREAZ_2037"/>
<gene>
    <name evidence="4" type="ordered locus">TREAZ_2037</name>
</gene>
<dbReference type="GO" id="GO:0009228">
    <property type="term" value="P:thiamine biosynthetic process"/>
    <property type="evidence" value="ECO:0007669"/>
    <property type="project" value="UniProtKB-KW"/>
</dbReference>
<dbReference type="RefSeq" id="WP_015710010.1">
    <property type="nucleotide sequence ID" value="NC_015577.1"/>
</dbReference>
<dbReference type="SUPFAM" id="SSF51391">
    <property type="entry name" value="Thiamin phosphate synthase"/>
    <property type="match status" value="1"/>
</dbReference>
<accession>F5YA24</accession>
<evidence type="ECO:0000313" key="4">
    <source>
        <dbReference type="EMBL" id="AEF81566.1"/>
    </source>
</evidence>
<keyword evidence="5" id="KW-1185">Reference proteome</keyword>
<comment type="pathway">
    <text evidence="1">Cofactor biosynthesis; thiamine diphosphate biosynthesis.</text>
</comment>
<reference evidence="5" key="1">
    <citation type="submission" date="2009-12" db="EMBL/GenBank/DDBJ databases">
        <title>Complete sequence of Treponema azotonutricium strain ZAS-9.</title>
        <authorList>
            <person name="Tetu S.G."/>
            <person name="Matson E."/>
            <person name="Ren Q."/>
            <person name="Seshadri R."/>
            <person name="Elbourne L."/>
            <person name="Hassan K.A."/>
            <person name="Durkin A."/>
            <person name="Radune D."/>
            <person name="Mohamoud Y."/>
            <person name="Shay R."/>
            <person name="Jin S."/>
            <person name="Zhang X."/>
            <person name="Lucey K."/>
            <person name="Ballor N.R."/>
            <person name="Ottesen E."/>
            <person name="Rosenthal R."/>
            <person name="Allen A."/>
            <person name="Leadbetter J.R."/>
            <person name="Paulsen I.T."/>
        </authorList>
    </citation>
    <scope>NUCLEOTIDE SEQUENCE [LARGE SCALE GENOMIC DNA]</scope>
    <source>
        <strain evidence="5">ATCC BAA-888 / DSM 13862 / ZAS-9</strain>
    </source>
</reference>
<evidence type="ECO:0000256" key="1">
    <source>
        <dbReference type="ARBA" id="ARBA00004948"/>
    </source>
</evidence>
<dbReference type="FunCoup" id="F5YA24">
    <property type="interactions" value="59"/>
</dbReference>
<evidence type="ECO:0000256" key="2">
    <source>
        <dbReference type="ARBA" id="ARBA00022977"/>
    </source>
</evidence>
<dbReference type="InterPro" id="IPR022998">
    <property type="entry name" value="ThiamineP_synth_TenI"/>
</dbReference>
<dbReference type="eggNOG" id="COG0352">
    <property type="taxonomic scope" value="Bacteria"/>
</dbReference>
<dbReference type="InterPro" id="IPR036206">
    <property type="entry name" value="ThiamineP_synth_sf"/>
</dbReference>
<dbReference type="InterPro" id="IPR013785">
    <property type="entry name" value="Aldolase_TIM"/>
</dbReference>
<name>F5YA24_LEAAZ</name>
<dbReference type="Proteomes" id="UP000009222">
    <property type="component" value="Chromosome"/>
</dbReference>
<dbReference type="InParanoid" id="F5YA24"/>
<dbReference type="GO" id="GO:0005737">
    <property type="term" value="C:cytoplasm"/>
    <property type="evidence" value="ECO:0007669"/>
    <property type="project" value="TreeGrafter"/>
</dbReference>
<dbReference type="AlphaFoldDB" id="F5YA24"/>
<dbReference type="Pfam" id="PF02581">
    <property type="entry name" value="TMP-TENI"/>
    <property type="match status" value="1"/>
</dbReference>
<sequence>MRIVGVTNRLLCGGENGFLAQVKKIAVSGIDAFVLREKDLSLGRYEDLARKVLDICRPGNVELILHTQVEAAIDLNAKSIQLPWAVFKTGAFISADLARLRDRGIAFGVSVHSAEEAAEAERSGAAWLIAGHVFVTDCKKGLEPRGLEFIGSVCRAVKIPVYAIGGISEYTIAGVEKCGTEGVCIMSSLMESPDPPALIAGLRSRLGAACFPNPCAGQGSGLKEGA</sequence>
<reference evidence="4 5" key="2">
    <citation type="journal article" date="2011" name="ISME J.">
        <title>RNA-seq reveals cooperative metabolic interactions between two termite-gut spirochete species in co-culture.</title>
        <authorList>
            <person name="Rosenthal A.Z."/>
            <person name="Matson E.G."/>
            <person name="Eldar A."/>
            <person name="Leadbetter J.R."/>
        </authorList>
    </citation>
    <scope>NUCLEOTIDE SEQUENCE [LARGE SCALE GENOMIC DNA]</scope>
    <source>
        <strain evidence="5">ATCC BAA-888 / DSM 13862 / ZAS-9</strain>
    </source>
</reference>
<dbReference type="CDD" id="cd00564">
    <property type="entry name" value="TMP_TenI"/>
    <property type="match status" value="1"/>
</dbReference>
<proteinExistence type="predicted"/>
<evidence type="ECO:0000259" key="3">
    <source>
        <dbReference type="Pfam" id="PF02581"/>
    </source>
</evidence>
<protein>
    <submittedName>
        <fullName evidence="4">Thiamine monophosphate synthase</fullName>
    </submittedName>
</protein>
<dbReference type="HOGENOM" id="CLU_018272_3_4_12"/>
<dbReference type="Gene3D" id="3.20.20.70">
    <property type="entry name" value="Aldolase class I"/>
    <property type="match status" value="1"/>
</dbReference>
<dbReference type="PANTHER" id="PTHR20857:SF15">
    <property type="entry name" value="THIAMINE-PHOSPHATE SYNTHASE"/>
    <property type="match status" value="1"/>
</dbReference>
<dbReference type="GO" id="GO:0004789">
    <property type="term" value="F:thiamine-phosphate diphosphorylase activity"/>
    <property type="evidence" value="ECO:0007669"/>
    <property type="project" value="TreeGrafter"/>
</dbReference>
<evidence type="ECO:0000313" key="5">
    <source>
        <dbReference type="Proteomes" id="UP000009222"/>
    </source>
</evidence>
<dbReference type="KEGG" id="taz:TREAZ_2037"/>
<feature type="domain" description="Thiamine phosphate synthase/TenI" evidence="3">
    <location>
        <begin position="5"/>
        <end position="188"/>
    </location>
</feature>
<dbReference type="OrthoDB" id="9812206at2"/>
<dbReference type="EMBL" id="CP001841">
    <property type="protein sequence ID" value="AEF81566.1"/>
    <property type="molecule type" value="Genomic_DNA"/>
</dbReference>
<organism evidence="4 5">
    <name type="scientific">Leadbettera azotonutricia (strain ATCC BAA-888 / DSM 13862 / ZAS-9)</name>
    <name type="common">Treponema azotonutricium</name>
    <dbReference type="NCBI Taxonomy" id="545695"/>
    <lineage>
        <taxon>Bacteria</taxon>
        <taxon>Pseudomonadati</taxon>
        <taxon>Spirochaetota</taxon>
        <taxon>Spirochaetia</taxon>
        <taxon>Spirochaetales</taxon>
        <taxon>Breznakiellaceae</taxon>
        <taxon>Leadbettera</taxon>
    </lineage>
</organism>
<keyword evidence="2" id="KW-0784">Thiamine biosynthesis</keyword>